<feature type="compositionally biased region" description="Basic and acidic residues" evidence="1">
    <location>
        <begin position="1"/>
        <end position="23"/>
    </location>
</feature>
<evidence type="ECO:0000256" key="1">
    <source>
        <dbReference type="SAM" id="MobiDB-lite"/>
    </source>
</evidence>
<name>Q2R3E4_ORYSJ</name>
<gene>
    <name evidence="2" type="ordered locus">LOC_Os11g32220</name>
</gene>
<dbReference type="AlphaFoldDB" id="Q2R3E4"/>
<reference evidence="2" key="1">
    <citation type="journal article" date="2005" name="BMC Biol.">
        <title>The sequence of rice chromosomes 11 and 12, rich in disease resistance genes and recent gene duplications.</title>
        <authorList>
            <consortium name="The rice chromosomes 11 and 12 sequencing consortia"/>
        </authorList>
    </citation>
    <scope>NUCLEOTIDE SEQUENCE [LARGE SCALE GENOMIC DNA]</scope>
</reference>
<reference evidence="2" key="3">
    <citation type="submission" date="2006-01" db="EMBL/GenBank/DDBJ databases">
        <authorList>
            <person name="Buell R."/>
        </authorList>
    </citation>
    <scope>NUCLEOTIDE SEQUENCE</scope>
</reference>
<evidence type="ECO:0000313" key="2">
    <source>
        <dbReference type="EMBL" id="ABA94003.1"/>
    </source>
</evidence>
<sequence>MPEEKGGANKKLEAKKNWLDKMHSTKKGSKKGGKKKENGSKGAITDDVIADF</sequence>
<dbReference type="EMBL" id="DP000010">
    <property type="protein sequence ID" value="ABA94003.1"/>
    <property type="molecule type" value="Genomic_DNA"/>
</dbReference>
<reference evidence="2" key="2">
    <citation type="submission" date="2005-04" db="EMBL/GenBank/DDBJ databases">
        <authorList>
            <person name="Buell C.R."/>
            <person name="Wing R.A."/>
            <person name="McCombie W.A."/>
            <person name="Ouyang S."/>
        </authorList>
    </citation>
    <scope>NUCLEOTIDE SEQUENCE</scope>
</reference>
<proteinExistence type="predicted"/>
<feature type="compositionally biased region" description="Basic residues" evidence="1">
    <location>
        <begin position="24"/>
        <end position="34"/>
    </location>
</feature>
<protein>
    <submittedName>
        <fullName evidence="2">Uncharacterized protein</fullName>
    </submittedName>
</protein>
<feature type="region of interest" description="Disordered" evidence="1">
    <location>
        <begin position="1"/>
        <end position="52"/>
    </location>
</feature>
<organism evidence="2">
    <name type="scientific">Oryza sativa subsp. japonica</name>
    <name type="common">Rice</name>
    <dbReference type="NCBI Taxonomy" id="39947"/>
    <lineage>
        <taxon>Eukaryota</taxon>
        <taxon>Viridiplantae</taxon>
        <taxon>Streptophyta</taxon>
        <taxon>Embryophyta</taxon>
        <taxon>Tracheophyta</taxon>
        <taxon>Spermatophyta</taxon>
        <taxon>Magnoliopsida</taxon>
        <taxon>Liliopsida</taxon>
        <taxon>Poales</taxon>
        <taxon>Poaceae</taxon>
        <taxon>BOP clade</taxon>
        <taxon>Oryzoideae</taxon>
        <taxon>Oryzeae</taxon>
        <taxon>Oryzinae</taxon>
        <taxon>Oryza</taxon>
        <taxon>Oryza sativa</taxon>
    </lineage>
</organism>
<accession>Q2R3E4</accession>